<comment type="caution">
    <text evidence="1">The sequence shown here is derived from an EMBL/GenBank/DDBJ whole genome shotgun (WGS) entry which is preliminary data.</text>
</comment>
<dbReference type="Proteomes" id="UP001159364">
    <property type="component" value="Linkage Group LG02"/>
</dbReference>
<dbReference type="AlphaFoldDB" id="A0AAV8TZE7"/>
<organism evidence="1 2">
    <name type="scientific">Erythroxylum novogranatense</name>
    <dbReference type="NCBI Taxonomy" id="1862640"/>
    <lineage>
        <taxon>Eukaryota</taxon>
        <taxon>Viridiplantae</taxon>
        <taxon>Streptophyta</taxon>
        <taxon>Embryophyta</taxon>
        <taxon>Tracheophyta</taxon>
        <taxon>Spermatophyta</taxon>
        <taxon>Magnoliopsida</taxon>
        <taxon>eudicotyledons</taxon>
        <taxon>Gunneridae</taxon>
        <taxon>Pentapetalae</taxon>
        <taxon>rosids</taxon>
        <taxon>fabids</taxon>
        <taxon>Malpighiales</taxon>
        <taxon>Erythroxylaceae</taxon>
        <taxon>Erythroxylum</taxon>
    </lineage>
</organism>
<protein>
    <submittedName>
        <fullName evidence="1">Uncharacterized protein</fullName>
    </submittedName>
</protein>
<gene>
    <name evidence="1" type="ORF">K2173_027063</name>
</gene>
<proteinExistence type="predicted"/>
<evidence type="ECO:0000313" key="2">
    <source>
        <dbReference type="Proteomes" id="UP001159364"/>
    </source>
</evidence>
<sequence length="225" mass="25116">MAEEVLRHPQRITLMELNFIKTFIEKLKDLVSSKTEEGTSFFKTCFNRLNALTGLDTLLYSGYFKLHFHGSHWLLNARGKCTVTSDIKLTNKETKPASFENSRSGFYQSLRNKEKTDKYWALNAVVRHELDVLPVQSGDSTDRHEGVVVSQVEREGIELVATQVGNLSYSNEKSEARACEAPSEASSSTQPQGASERFSVAVHSAESYGTRTLSAARVAIPSRVH</sequence>
<reference evidence="1 2" key="1">
    <citation type="submission" date="2021-09" db="EMBL/GenBank/DDBJ databases">
        <title>Genomic insights and catalytic innovation underlie evolution of tropane alkaloids biosynthesis.</title>
        <authorList>
            <person name="Wang Y.-J."/>
            <person name="Tian T."/>
            <person name="Huang J.-P."/>
            <person name="Huang S.-X."/>
        </authorList>
    </citation>
    <scope>NUCLEOTIDE SEQUENCE [LARGE SCALE GENOMIC DNA]</scope>
    <source>
        <strain evidence="1">KIB-2018</strain>
        <tissue evidence="1">Leaf</tissue>
    </source>
</reference>
<accession>A0AAV8TZE7</accession>
<keyword evidence="2" id="KW-1185">Reference proteome</keyword>
<name>A0AAV8TZE7_9ROSI</name>
<evidence type="ECO:0000313" key="1">
    <source>
        <dbReference type="EMBL" id="KAJ8771886.1"/>
    </source>
</evidence>
<dbReference type="EMBL" id="JAIWQS010000002">
    <property type="protein sequence ID" value="KAJ8771886.1"/>
    <property type="molecule type" value="Genomic_DNA"/>
</dbReference>